<dbReference type="EMBL" id="JAHKNI010000007">
    <property type="protein sequence ID" value="MBU3064134.1"/>
    <property type="molecule type" value="Genomic_DNA"/>
</dbReference>
<dbReference type="Gene3D" id="3.40.50.1010">
    <property type="entry name" value="5'-nuclease"/>
    <property type="match status" value="1"/>
</dbReference>
<evidence type="ECO:0000313" key="2">
    <source>
        <dbReference type="Proteomes" id="UP000733379"/>
    </source>
</evidence>
<accession>A0ABS6B1J3</accession>
<keyword evidence="2" id="KW-1185">Reference proteome</keyword>
<evidence type="ECO:0000313" key="1">
    <source>
        <dbReference type="EMBL" id="MBU3064134.1"/>
    </source>
</evidence>
<dbReference type="GO" id="GO:0003677">
    <property type="term" value="F:DNA binding"/>
    <property type="evidence" value="ECO:0007669"/>
    <property type="project" value="UniProtKB-KW"/>
</dbReference>
<organism evidence="1 2">
    <name type="scientific">Nocardia albiluteola</name>
    <dbReference type="NCBI Taxonomy" id="2842303"/>
    <lineage>
        <taxon>Bacteria</taxon>
        <taxon>Bacillati</taxon>
        <taxon>Actinomycetota</taxon>
        <taxon>Actinomycetes</taxon>
        <taxon>Mycobacteriales</taxon>
        <taxon>Nocardiaceae</taxon>
        <taxon>Nocardia</taxon>
    </lineage>
</organism>
<gene>
    <name evidence="1" type="ORF">KO481_21695</name>
</gene>
<protein>
    <submittedName>
        <fullName evidence="1">DNA-binding protein</fullName>
    </submittedName>
</protein>
<dbReference type="Proteomes" id="UP000733379">
    <property type="component" value="Unassembled WGS sequence"/>
</dbReference>
<dbReference type="SUPFAM" id="SSF88723">
    <property type="entry name" value="PIN domain-like"/>
    <property type="match status" value="1"/>
</dbReference>
<dbReference type="RefSeq" id="WP_215919166.1">
    <property type="nucleotide sequence ID" value="NZ_JAHKNI010000007.1"/>
</dbReference>
<name>A0ABS6B1J3_9NOCA</name>
<reference evidence="1 2" key="1">
    <citation type="submission" date="2021-06" db="EMBL/GenBank/DDBJ databases">
        <title>Actinomycetes sequencing.</title>
        <authorList>
            <person name="Shan Q."/>
        </authorList>
    </citation>
    <scope>NUCLEOTIDE SEQUENCE [LARGE SCALE GENOMIC DNA]</scope>
    <source>
        <strain evidence="1 2">NEAU-G5</strain>
    </source>
</reference>
<keyword evidence="1" id="KW-0238">DNA-binding</keyword>
<sequence>MDLLLLDSEGLSQLYRKQGRTPLFVEAAETAGVRVATTAMTVIEADGAKVHQVRISWVLSHIDVHPITREIAMTASTLLRSHNMSGHKYAIDATVAAAAMDAVTRGLVTVLTSDPDDLTRLCEGSTVRIVKI</sequence>
<comment type="caution">
    <text evidence="1">The sequence shown here is derived from an EMBL/GenBank/DDBJ whole genome shotgun (WGS) entry which is preliminary data.</text>
</comment>
<proteinExistence type="predicted"/>
<dbReference type="InterPro" id="IPR029060">
    <property type="entry name" value="PIN-like_dom_sf"/>
</dbReference>